<evidence type="ECO:0000313" key="1">
    <source>
        <dbReference type="EMBL" id="MBU3878751.1"/>
    </source>
</evidence>
<organism evidence="1 2">
    <name type="scientific">Faecalicatena faecalis</name>
    <dbReference type="NCBI Taxonomy" id="2726362"/>
    <lineage>
        <taxon>Bacteria</taxon>
        <taxon>Bacillati</taxon>
        <taxon>Bacillota</taxon>
        <taxon>Clostridia</taxon>
        <taxon>Lachnospirales</taxon>
        <taxon>Lachnospiraceae</taxon>
        <taxon>Faecalicatena</taxon>
    </lineage>
</organism>
<dbReference type="RefSeq" id="WP_216245673.1">
    <property type="nucleotide sequence ID" value="NZ_JABACJ020000047.1"/>
</dbReference>
<proteinExistence type="predicted"/>
<gene>
    <name evidence="1" type="ORF">HGO97_023425</name>
</gene>
<comment type="caution">
    <text evidence="1">The sequence shown here is derived from an EMBL/GenBank/DDBJ whole genome shotgun (WGS) entry which is preliminary data.</text>
</comment>
<evidence type="ECO:0000313" key="2">
    <source>
        <dbReference type="Proteomes" id="UP000723714"/>
    </source>
</evidence>
<dbReference type="Proteomes" id="UP000723714">
    <property type="component" value="Unassembled WGS sequence"/>
</dbReference>
<dbReference type="EMBL" id="JABACJ020000047">
    <property type="protein sequence ID" value="MBU3878751.1"/>
    <property type="molecule type" value="Genomic_DNA"/>
</dbReference>
<name>A0ABS6DBB5_9FIRM</name>
<accession>A0ABS6DBB5</accession>
<sequence>MITIVDFIGHSDKNGKPMGHPVKVINEIVDLLLPLENIAVAAPSNHLNEIKNKDKIQTNELSNYIYTFSNNKKKNLKKKWQNLHTIFSTSKGVLWFINVDFSLFLYLFLFGSNKNKVWINLYYNPLRGSSGWREKIVRMVLRKLDLVIVTNKNFLKTIPGNTIFIPDYYYKEELYSKYQTSEKKQQMVCLGTMGNTKQIEELIECASTLSFQVLIIGNFSQDMERFKRLETMANTKPNIILKNKYVGNDEYYKLIAESRYVILPYDMKLYNERTSGILLETVFLDSIPVAPQKLLAYNSIVGIGYEKLTDIHDILIEANEANIVYENTRIRNTVFSKEAIQGIICKYLQSKKDIIW</sequence>
<evidence type="ECO:0008006" key="3">
    <source>
        <dbReference type="Google" id="ProtNLM"/>
    </source>
</evidence>
<reference evidence="1 2" key="1">
    <citation type="submission" date="2021-06" db="EMBL/GenBank/DDBJ databases">
        <title>Faecalicatena sp. nov. isolated from porcine feces.</title>
        <authorList>
            <person name="Oh B.S."/>
            <person name="Lee J.H."/>
        </authorList>
    </citation>
    <scope>NUCLEOTIDE SEQUENCE [LARGE SCALE GENOMIC DNA]</scope>
    <source>
        <strain evidence="1 2">AGMB00832</strain>
    </source>
</reference>
<keyword evidence="2" id="KW-1185">Reference proteome</keyword>
<protein>
    <recommendedName>
        <fullName evidence="3">Glycosyltransferase involved in cell wall biosynthesis</fullName>
    </recommendedName>
</protein>